<dbReference type="Proteomes" id="UP000326837">
    <property type="component" value="Chromosome"/>
</dbReference>
<sequence length="83" mass="8919">MLAMQEGRVAGAALGGLQGARFRLERLVREVSPQEVLVRAVSLEWAFASRSDASRGISAPKWADTNSQGRKTLVVVPTNAKTP</sequence>
<evidence type="ECO:0000313" key="1">
    <source>
        <dbReference type="EMBL" id="BBO31790.1"/>
    </source>
</evidence>
<dbReference type="AlphaFoldDB" id="A0A5K7X5I7"/>
<evidence type="ECO:0000313" key="2">
    <source>
        <dbReference type="Proteomes" id="UP000326837"/>
    </source>
</evidence>
<keyword evidence="2" id="KW-1185">Reference proteome</keyword>
<name>A0A5K7X5I7_9BACT</name>
<proteinExistence type="predicted"/>
<organism evidence="1 2">
    <name type="scientific">Lacipirellula parvula</name>
    <dbReference type="NCBI Taxonomy" id="2650471"/>
    <lineage>
        <taxon>Bacteria</taxon>
        <taxon>Pseudomonadati</taxon>
        <taxon>Planctomycetota</taxon>
        <taxon>Planctomycetia</taxon>
        <taxon>Pirellulales</taxon>
        <taxon>Lacipirellulaceae</taxon>
        <taxon>Lacipirellula</taxon>
    </lineage>
</organism>
<dbReference type="EMBL" id="AP021861">
    <property type="protein sequence ID" value="BBO31790.1"/>
    <property type="molecule type" value="Genomic_DNA"/>
</dbReference>
<reference evidence="2" key="1">
    <citation type="submission" date="2019-10" db="EMBL/GenBank/DDBJ databases">
        <title>Lacipirellula parvula gen. nov., sp. nov., representing a lineage of planctomycetes widespread in freshwater anoxic habitats, and description of the family Lacipirellulaceae.</title>
        <authorList>
            <person name="Dedysh S.N."/>
            <person name="Kulichevskaya I.S."/>
            <person name="Beletsky A.V."/>
            <person name="Rakitin A.L."/>
            <person name="Mardanov A.V."/>
            <person name="Ivanova A.A."/>
            <person name="Saltykova V.X."/>
            <person name="Rijpstra W.I.C."/>
            <person name="Sinninghe Damste J.S."/>
            <person name="Ravin N.V."/>
        </authorList>
    </citation>
    <scope>NUCLEOTIDE SEQUENCE [LARGE SCALE GENOMIC DNA]</scope>
    <source>
        <strain evidence="2">PX69</strain>
    </source>
</reference>
<gene>
    <name evidence="1" type="ORF">PLANPX_1402</name>
</gene>
<dbReference type="KEGG" id="lpav:PLANPX_1402"/>
<accession>A0A5K7X5I7</accession>
<protein>
    <submittedName>
        <fullName evidence="1">Uncharacterized protein</fullName>
    </submittedName>
</protein>